<reference evidence="1" key="1">
    <citation type="submission" date="2020-05" db="EMBL/GenBank/DDBJ databases">
        <title>Large-scale comparative analyses of tick genomes elucidate their genetic diversity and vector capacities.</title>
        <authorList>
            <person name="Jia N."/>
            <person name="Wang J."/>
            <person name="Shi W."/>
            <person name="Du L."/>
            <person name="Sun Y."/>
            <person name="Zhan W."/>
            <person name="Jiang J."/>
            <person name="Wang Q."/>
            <person name="Zhang B."/>
            <person name="Ji P."/>
            <person name="Sakyi L.B."/>
            <person name="Cui X."/>
            <person name="Yuan T."/>
            <person name="Jiang B."/>
            <person name="Yang W."/>
            <person name="Lam T.T.-Y."/>
            <person name="Chang Q."/>
            <person name="Ding S."/>
            <person name="Wang X."/>
            <person name="Zhu J."/>
            <person name="Ruan X."/>
            <person name="Zhao L."/>
            <person name="Wei J."/>
            <person name="Que T."/>
            <person name="Du C."/>
            <person name="Cheng J."/>
            <person name="Dai P."/>
            <person name="Han X."/>
            <person name="Huang E."/>
            <person name="Gao Y."/>
            <person name="Liu J."/>
            <person name="Shao H."/>
            <person name="Ye R."/>
            <person name="Li L."/>
            <person name="Wei W."/>
            <person name="Wang X."/>
            <person name="Wang C."/>
            <person name="Yang T."/>
            <person name="Huo Q."/>
            <person name="Li W."/>
            <person name="Guo W."/>
            <person name="Chen H."/>
            <person name="Zhou L."/>
            <person name="Ni X."/>
            <person name="Tian J."/>
            <person name="Zhou Y."/>
            <person name="Sheng Y."/>
            <person name="Liu T."/>
            <person name="Pan Y."/>
            <person name="Xia L."/>
            <person name="Li J."/>
            <person name="Zhao F."/>
            <person name="Cao W."/>
        </authorList>
    </citation>
    <scope>NUCLEOTIDE SEQUENCE</scope>
    <source>
        <strain evidence="1">Hyas-2018</strain>
    </source>
</reference>
<dbReference type="Proteomes" id="UP000821845">
    <property type="component" value="Chromosome 4"/>
</dbReference>
<keyword evidence="2" id="KW-1185">Reference proteome</keyword>
<dbReference type="EMBL" id="CM023484">
    <property type="protein sequence ID" value="KAH6933428.1"/>
    <property type="molecule type" value="Genomic_DNA"/>
</dbReference>
<accession>A0ACB7SFC7</accession>
<evidence type="ECO:0000313" key="1">
    <source>
        <dbReference type="EMBL" id="KAH6933428.1"/>
    </source>
</evidence>
<organism evidence="1 2">
    <name type="scientific">Hyalomma asiaticum</name>
    <name type="common">Tick</name>
    <dbReference type="NCBI Taxonomy" id="266040"/>
    <lineage>
        <taxon>Eukaryota</taxon>
        <taxon>Metazoa</taxon>
        <taxon>Ecdysozoa</taxon>
        <taxon>Arthropoda</taxon>
        <taxon>Chelicerata</taxon>
        <taxon>Arachnida</taxon>
        <taxon>Acari</taxon>
        <taxon>Parasitiformes</taxon>
        <taxon>Ixodida</taxon>
        <taxon>Ixodoidea</taxon>
        <taxon>Ixodidae</taxon>
        <taxon>Hyalomminae</taxon>
        <taxon>Hyalomma</taxon>
    </lineage>
</organism>
<name>A0ACB7SFC7_HYAAI</name>
<evidence type="ECO:0000313" key="2">
    <source>
        <dbReference type="Proteomes" id="UP000821845"/>
    </source>
</evidence>
<proteinExistence type="predicted"/>
<sequence length="742" mass="80653">MRAASWLWRVALCSAALRPQFSPADAQPDTTPGVPPTSAHVARSGGLLSAWAEAAVVAADLLGRIRAGVTGGDDHTSADAFLYELASRTRTAEALDLVYRRHPRLRTFLVCLLLAGVSLLAVAGPITIVACITSGSVPFVRRATAPQHCLACCVLLGMLAMLAFGDLVIMLVCHVAVTDATTRVPAAFAKTAAELRRYVNRTVVELLVELNEDDYGVASSVRTFLYGVISEDAFGRIVSMNCLAALANRSFASKLRLCKNVSVQMLMPGAQLPKEADIIEENLQLQLNRTLESVGELESRFYGFEQRTRLWKSSALVDHVGVPMAMVLFCVVIAVLGCGIGMGIRGCVNLSGKPPEAYRYTGVVFLADAVLVMLFHVLATALLTTTVTTGVLADCYVCLPYRRMGFVYLDRLAQMMWPNSERGLLFALLTPYAVLTKCAGEGASIVELRVVHERKNPYVTRTTQRATTPWWLLQSATQRVERNPTAGNCKALYNALVTSMSTFCDKFLKNHLGMTLSLTVGLILSAAILPLTLIVSQYFMVPLNHAAAGIGGITERRKSKRRESSRKESSKNAAYISNASATSKTISTRASKADVPLPTGDGNLARKDSLIVLRKRMQEKEVNEPTSINLNTLLGVAATLLLTVLLIGYIVGVPREHGISPCTVLAYMELERLRKTFLLICDEKPRADLIESTADDEDFSAASTDIPTETSRPTRPPKTKLVLQRSDTAAPFNSTDQEYDTT</sequence>
<gene>
    <name evidence="1" type="ORF">HPB50_014806</name>
</gene>
<comment type="caution">
    <text evidence="1">The sequence shown here is derived from an EMBL/GenBank/DDBJ whole genome shotgun (WGS) entry which is preliminary data.</text>
</comment>
<protein>
    <submittedName>
        <fullName evidence="1">Uncharacterized protein</fullName>
    </submittedName>
</protein>